<gene>
    <name evidence="9" type="ORF">FH607_028225</name>
</gene>
<dbReference type="SUPFAM" id="SSF56112">
    <property type="entry name" value="Protein kinase-like (PK-like)"/>
    <property type="match status" value="1"/>
</dbReference>
<dbReference type="InterPro" id="IPR011009">
    <property type="entry name" value="Kinase-like_dom_sf"/>
</dbReference>
<dbReference type="EMBL" id="VDLY02000024">
    <property type="protein sequence ID" value="KAB8159577.1"/>
    <property type="molecule type" value="Genomic_DNA"/>
</dbReference>
<evidence type="ECO:0000313" key="10">
    <source>
        <dbReference type="Proteomes" id="UP000314251"/>
    </source>
</evidence>
<keyword evidence="2" id="KW-0808">Transferase</keyword>
<comment type="similarity">
    <text evidence="1">Belongs to the leucine-binding protein family.</text>
</comment>
<protein>
    <submittedName>
        <fullName evidence="9">ABC transporter substrate-binding protein</fullName>
    </submittedName>
</protein>
<dbReference type="PROSITE" id="PS00108">
    <property type="entry name" value="PROTEIN_KINASE_ST"/>
    <property type="match status" value="1"/>
</dbReference>
<evidence type="ECO:0000256" key="5">
    <source>
        <dbReference type="ARBA" id="ARBA00022777"/>
    </source>
</evidence>
<feature type="domain" description="Protein kinase" evidence="8">
    <location>
        <begin position="15"/>
        <end position="268"/>
    </location>
</feature>
<evidence type="ECO:0000259" key="8">
    <source>
        <dbReference type="PROSITE" id="PS50011"/>
    </source>
</evidence>
<dbReference type="InterPro" id="IPR008271">
    <property type="entry name" value="Ser/Thr_kinase_AS"/>
</dbReference>
<evidence type="ECO:0000256" key="4">
    <source>
        <dbReference type="ARBA" id="ARBA00022741"/>
    </source>
</evidence>
<keyword evidence="4 7" id="KW-0547">Nucleotide-binding</keyword>
<evidence type="ECO:0000256" key="7">
    <source>
        <dbReference type="PROSITE-ProRule" id="PRU10141"/>
    </source>
</evidence>
<dbReference type="InterPro" id="IPR017441">
    <property type="entry name" value="Protein_kinase_ATP_BS"/>
</dbReference>
<dbReference type="Pfam" id="PF13458">
    <property type="entry name" value="Peripla_BP_6"/>
    <property type="match status" value="1"/>
</dbReference>
<dbReference type="PANTHER" id="PTHR43289:SF34">
    <property type="entry name" value="SERINE_THREONINE-PROTEIN KINASE YBDM-RELATED"/>
    <property type="match status" value="1"/>
</dbReference>
<keyword evidence="6 7" id="KW-0067">ATP-binding</keyword>
<evidence type="ECO:0000256" key="2">
    <source>
        <dbReference type="ARBA" id="ARBA00022679"/>
    </source>
</evidence>
<dbReference type="GO" id="GO:0004674">
    <property type="term" value="F:protein serine/threonine kinase activity"/>
    <property type="evidence" value="ECO:0007669"/>
    <property type="project" value="TreeGrafter"/>
</dbReference>
<evidence type="ECO:0000313" key="9">
    <source>
        <dbReference type="EMBL" id="KAB8159577.1"/>
    </source>
</evidence>
<proteinExistence type="inferred from homology"/>
<keyword evidence="3" id="KW-0732">Signal</keyword>
<dbReference type="InterPro" id="IPR000719">
    <property type="entry name" value="Prot_kinase_dom"/>
</dbReference>
<dbReference type="PANTHER" id="PTHR43289">
    <property type="entry name" value="MITOGEN-ACTIVATED PROTEIN KINASE KINASE KINASE 20-RELATED"/>
    <property type="match status" value="1"/>
</dbReference>
<dbReference type="InterPro" id="IPR028082">
    <property type="entry name" value="Peripla_BP_I"/>
</dbReference>
<dbReference type="Gene3D" id="1.10.510.10">
    <property type="entry name" value="Transferase(Phosphotransferase) domain 1"/>
    <property type="match status" value="1"/>
</dbReference>
<name>A0A5N5ZSV5_9ACTN</name>
<dbReference type="OrthoDB" id="9762169at2"/>
<dbReference type="PROSITE" id="PS50011">
    <property type="entry name" value="PROTEIN_KINASE_DOM"/>
    <property type="match status" value="1"/>
</dbReference>
<evidence type="ECO:0000256" key="1">
    <source>
        <dbReference type="ARBA" id="ARBA00010062"/>
    </source>
</evidence>
<dbReference type="CDD" id="cd14014">
    <property type="entry name" value="STKc_PknB_like"/>
    <property type="match status" value="1"/>
</dbReference>
<dbReference type="CDD" id="cd06342">
    <property type="entry name" value="PBP1_ABC_LIVBP-like"/>
    <property type="match status" value="1"/>
</dbReference>
<dbReference type="RefSeq" id="WP_139674688.1">
    <property type="nucleotide sequence ID" value="NZ_VDLY02000024.1"/>
</dbReference>
<feature type="binding site" evidence="7">
    <location>
        <position position="43"/>
    </location>
    <ligand>
        <name>ATP</name>
        <dbReference type="ChEBI" id="CHEBI:30616"/>
    </ligand>
</feature>
<reference evidence="9" key="1">
    <citation type="submission" date="2019-10" db="EMBL/GenBank/DDBJ databases">
        <title>Nonomuraea sp. nov., isolated from Phyllanthus amarus.</title>
        <authorList>
            <person name="Klykleung N."/>
            <person name="Tanasupawat S."/>
        </authorList>
    </citation>
    <scope>NUCLEOTIDE SEQUENCE [LARGE SCALE GENOMIC DNA]</scope>
    <source>
        <strain evidence="9">3MP-10</strain>
    </source>
</reference>
<dbReference type="SMART" id="SM00220">
    <property type="entry name" value="S_TKc"/>
    <property type="match status" value="1"/>
</dbReference>
<comment type="caution">
    <text evidence="9">The sequence shown here is derived from an EMBL/GenBank/DDBJ whole genome shotgun (WGS) entry which is preliminary data.</text>
</comment>
<organism evidence="9 10">
    <name type="scientific">Streptomyces mimosae</name>
    <dbReference type="NCBI Taxonomy" id="2586635"/>
    <lineage>
        <taxon>Bacteria</taxon>
        <taxon>Bacillati</taxon>
        <taxon>Actinomycetota</taxon>
        <taxon>Actinomycetes</taxon>
        <taxon>Kitasatosporales</taxon>
        <taxon>Streptomycetaceae</taxon>
        <taxon>Streptomyces</taxon>
    </lineage>
</organism>
<dbReference type="InterPro" id="IPR028081">
    <property type="entry name" value="Leu-bd"/>
</dbReference>
<dbReference type="Proteomes" id="UP000314251">
    <property type="component" value="Unassembled WGS sequence"/>
</dbReference>
<dbReference type="AlphaFoldDB" id="A0A5N5ZSV5"/>
<dbReference type="Gene3D" id="3.40.50.2300">
    <property type="match status" value="2"/>
</dbReference>
<keyword evidence="10" id="KW-1185">Reference proteome</keyword>
<keyword evidence="5" id="KW-0418">Kinase</keyword>
<dbReference type="Gene3D" id="3.30.200.20">
    <property type="entry name" value="Phosphorylase Kinase, domain 1"/>
    <property type="match status" value="1"/>
</dbReference>
<dbReference type="PROSITE" id="PS00107">
    <property type="entry name" value="PROTEIN_KINASE_ATP"/>
    <property type="match status" value="1"/>
</dbReference>
<dbReference type="Pfam" id="PF00069">
    <property type="entry name" value="Pkinase"/>
    <property type="match status" value="1"/>
</dbReference>
<evidence type="ECO:0000256" key="6">
    <source>
        <dbReference type="ARBA" id="ARBA00022840"/>
    </source>
</evidence>
<dbReference type="SUPFAM" id="SSF53822">
    <property type="entry name" value="Periplasmic binding protein-like I"/>
    <property type="match status" value="1"/>
</dbReference>
<dbReference type="GO" id="GO:0005524">
    <property type="term" value="F:ATP binding"/>
    <property type="evidence" value="ECO:0007669"/>
    <property type="project" value="UniProtKB-UniRule"/>
</dbReference>
<evidence type="ECO:0000256" key="3">
    <source>
        <dbReference type="ARBA" id="ARBA00022729"/>
    </source>
</evidence>
<sequence>MRPAAPNDPAWVAGYRILGRLGSGGMGTVLLGRGPDGALLAIKVIRAEYADEPAFRRRFRREVAVARQVTSRWAVPVVDADAEAPSPWLATPFVPGPALDETVATAGPLPEASVRVLGARLAEALTAVHAAGLVHRDVKPGNVLLAHDGPRLIDFGIARALHETALTATGSILGSPGYLSPEQARGLPVGPASDVFSLGCVLAFAVSGQRPFGTGPVEALLYRAVHDEPDLSAVPVGLRSLVARCLAKPESARPTVAELRAAWGEPGGPGEPGAEAGGGWLPAPVARLIAERSARMLQLPPVEPTAPGGVRARPSRRRLLLGTAGAAVGLAAAGGGAWWWSSRPTAGGAEPPAPERPLLTVGLQGDLSGPLAEVAAAHRSGAELAIADHNADDKQPFRLALRVEDDAGSAEEAARRARLLADDDAVVAVIAATGPEATGALMTPCAEARKPVLNVTDGSSAHLNAVHTMARPLDALQLRPVVALLTSVALTGPVVIVDDTTLYSWDITRNARTALGDAELTVVPEVVPADEVDRSAAVARVLGHAPGAVLYGGEWEAAAPFAAALAEAGYRGPTIGTRGMHDPRFLDAAGPAADGWLLVSTVTDPLAAPGAEAFVEAYAERFDAPPPPGAAEGYDAVGVLARCLEGLDDPGSVSHRDVVEVLRLTRHRGVAKEYAFEEENGLFVGGGTFFYRVEDGAFTFLGTEPPNSL</sequence>
<accession>A0A5N5ZSV5</accession>